<evidence type="ECO:0000256" key="5">
    <source>
        <dbReference type="ARBA" id="ARBA00022723"/>
    </source>
</evidence>
<dbReference type="OrthoDB" id="9789270at2"/>
<dbReference type="GO" id="GO:0046872">
    <property type="term" value="F:metal ion binding"/>
    <property type="evidence" value="ECO:0007669"/>
    <property type="project" value="UniProtKB-KW"/>
</dbReference>
<evidence type="ECO:0000256" key="3">
    <source>
        <dbReference type="ARBA" id="ARBA00022670"/>
    </source>
</evidence>
<name>A0A1G9BP48_9BACT</name>
<keyword evidence="5" id="KW-0479">Metal-binding</keyword>
<dbReference type="PANTHER" id="PTHR43221:SF2">
    <property type="entry name" value="PROTEASE HTPX HOMOLOG"/>
    <property type="match status" value="1"/>
</dbReference>
<accession>A0A1G9BP48</accession>
<dbReference type="STRING" id="1075417.SAMN05421823_102660"/>
<evidence type="ECO:0000313" key="14">
    <source>
        <dbReference type="Proteomes" id="UP000198510"/>
    </source>
</evidence>
<keyword evidence="3 13" id="KW-0645">Protease</keyword>
<feature type="domain" description="Peptidase M48" evidence="12">
    <location>
        <begin position="156"/>
        <end position="364"/>
    </location>
</feature>
<evidence type="ECO:0000256" key="8">
    <source>
        <dbReference type="ARBA" id="ARBA00022989"/>
    </source>
</evidence>
<feature type="transmembrane region" description="Helical" evidence="11">
    <location>
        <begin position="27"/>
        <end position="56"/>
    </location>
</feature>
<dbReference type="GO" id="GO:0004222">
    <property type="term" value="F:metalloendopeptidase activity"/>
    <property type="evidence" value="ECO:0007669"/>
    <property type="project" value="InterPro"/>
</dbReference>
<comment type="cofactor">
    <cofactor evidence="1">
        <name>Zn(2+)</name>
        <dbReference type="ChEBI" id="CHEBI:29105"/>
    </cofactor>
</comment>
<dbReference type="EMBL" id="FNFO01000002">
    <property type="protein sequence ID" value="SDK40645.1"/>
    <property type="molecule type" value="Genomic_DNA"/>
</dbReference>
<evidence type="ECO:0000259" key="12">
    <source>
        <dbReference type="Pfam" id="PF01435"/>
    </source>
</evidence>
<reference evidence="13 14" key="1">
    <citation type="submission" date="2016-10" db="EMBL/GenBank/DDBJ databases">
        <authorList>
            <person name="de Groot N.N."/>
        </authorList>
    </citation>
    <scope>NUCLEOTIDE SEQUENCE [LARGE SCALE GENOMIC DNA]</scope>
    <source>
        <strain evidence="13 14">DSM 25186</strain>
    </source>
</reference>
<evidence type="ECO:0000313" key="13">
    <source>
        <dbReference type="EMBL" id="SDK40645.1"/>
    </source>
</evidence>
<keyword evidence="2" id="KW-1003">Cell membrane</keyword>
<dbReference type="Gene3D" id="3.30.2010.10">
    <property type="entry name" value="Metalloproteases ('zincins'), catalytic domain"/>
    <property type="match status" value="1"/>
</dbReference>
<evidence type="ECO:0000256" key="4">
    <source>
        <dbReference type="ARBA" id="ARBA00022692"/>
    </source>
</evidence>
<evidence type="ECO:0000256" key="1">
    <source>
        <dbReference type="ARBA" id="ARBA00001947"/>
    </source>
</evidence>
<evidence type="ECO:0000256" key="7">
    <source>
        <dbReference type="ARBA" id="ARBA00022833"/>
    </source>
</evidence>
<dbReference type="Proteomes" id="UP000198510">
    <property type="component" value="Unassembled WGS sequence"/>
</dbReference>
<keyword evidence="6" id="KW-0378">Hydrolase</keyword>
<proteinExistence type="predicted"/>
<sequence length="695" mass="81651">MAKFYPHSPEIYRYPFTKTTRSYKKKVVYVLAGIFLFFSFYAGLIVGASYLLFLAIKYDNRLESHWSLLLKVGWGFVACMVLLFLLKFMFRQSRSQSPLHLELQPDEHPQLFAFLNQLCQETQAPFPQKVFVSHEANAMVFYEHSLLSLIWPVHKNLLIGLGLVNCVNLSEFKAVLAHEFGHFAQTGIRIGNYVHVANRIIHSMVYERDRWDNTLAQWRKSETVLAIPAWIIYPVTGTIRLMLRIGYQLLNLLYASLSREMEFHADRVAVSVTGSQAVVQALARLDEASKSLDFTWHHLAHATDHQLFTNNLFYHQRRALKHLRAQEGTEGFWETEWLHSPRSTKREIWYDSHPPDHIRAQHAQRYFVDAEEDTRSAWLLFSNPAQLQHRVSEHLYREVYGKNDIVFTDPTMVQAFIDREVAESTFDESYFGTYDQRMLHEFDLEEASAVLPFHALDKSPYNEALRVRMDAFRQKHRDLKQILRVLQGKEHPRVVEVNHREYPVERAGDLYKTLTDQLEEDNHWLADFDRRVFQLHLLRIPEQRADLREELKERYTFHFCIQRLYDATIEIQQRFAQLLNHFAKHAGTLEAENSHFTFELSVCQEKFAELLKLTEHYRLPALENVEAGAPLRSYLLTEAVFPFVSGGDTSERISTLVRQMEEVIKKLERMHYKSLGKILMLQETIRQLRPTHILS</sequence>
<keyword evidence="14" id="KW-1185">Reference proteome</keyword>
<protein>
    <submittedName>
        <fullName evidence="13">Zn-dependent protease with chaperone function</fullName>
    </submittedName>
</protein>
<dbReference type="InterPro" id="IPR001915">
    <property type="entry name" value="Peptidase_M48"/>
</dbReference>
<evidence type="ECO:0000256" key="6">
    <source>
        <dbReference type="ARBA" id="ARBA00022801"/>
    </source>
</evidence>
<dbReference type="PANTHER" id="PTHR43221">
    <property type="entry name" value="PROTEASE HTPX"/>
    <property type="match status" value="1"/>
</dbReference>
<dbReference type="RefSeq" id="WP_089680499.1">
    <property type="nucleotide sequence ID" value="NZ_FNFO01000002.1"/>
</dbReference>
<organism evidence="13 14">
    <name type="scientific">Catalinimonas alkaloidigena</name>
    <dbReference type="NCBI Taxonomy" id="1075417"/>
    <lineage>
        <taxon>Bacteria</taxon>
        <taxon>Pseudomonadati</taxon>
        <taxon>Bacteroidota</taxon>
        <taxon>Cytophagia</taxon>
        <taxon>Cytophagales</taxon>
        <taxon>Catalimonadaceae</taxon>
        <taxon>Catalinimonas</taxon>
    </lineage>
</organism>
<dbReference type="InterPro" id="IPR050083">
    <property type="entry name" value="HtpX_protease"/>
</dbReference>
<evidence type="ECO:0000256" key="9">
    <source>
        <dbReference type="ARBA" id="ARBA00023049"/>
    </source>
</evidence>
<evidence type="ECO:0000256" key="11">
    <source>
        <dbReference type="SAM" id="Phobius"/>
    </source>
</evidence>
<keyword evidence="10 11" id="KW-0472">Membrane</keyword>
<keyword evidence="7" id="KW-0862">Zinc</keyword>
<dbReference type="AlphaFoldDB" id="A0A1G9BP48"/>
<evidence type="ECO:0000256" key="2">
    <source>
        <dbReference type="ARBA" id="ARBA00022475"/>
    </source>
</evidence>
<gene>
    <name evidence="13" type="ORF">SAMN05421823_102660</name>
</gene>
<dbReference type="CDD" id="cd07328">
    <property type="entry name" value="M48_Ste24p_like"/>
    <property type="match status" value="1"/>
</dbReference>
<keyword evidence="4 11" id="KW-0812">Transmembrane</keyword>
<dbReference type="GO" id="GO:0006508">
    <property type="term" value="P:proteolysis"/>
    <property type="evidence" value="ECO:0007669"/>
    <property type="project" value="UniProtKB-KW"/>
</dbReference>
<dbReference type="Pfam" id="PF01435">
    <property type="entry name" value="Peptidase_M48"/>
    <property type="match status" value="1"/>
</dbReference>
<keyword evidence="9" id="KW-0482">Metalloprotease</keyword>
<evidence type="ECO:0000256" key="10">
    <source>
        <dbReference type="ARBA" id="ARBA00023136"/>
    </source>
</evidence>
<feature type="transmembrane region" description="Helical" evidence="11">
    <location>
        <begin position="68"/>
        <end position="90"/>
    </location>
</feature>
<keyword evidence="8 11" id="KW-1133">Transmembrane helix</keyword>